<evidence type="ECO:0000313" key="4">
    <source>
        <dbReference type="EMBL" id="CAI3982059.1"/>
    </source>
</evidence>
<evidence type="ECO:0000256" key="1">
    <source>
        <dbReference type="ARBA" id="ARBA00022598"/>
    </source>
</evidence>
<dbReference type="Gene3D" id="3.30.470.20">
    <property type="entry name" value="ATP-grasp fold, B domain"/>
    <property type="match status" value="1"/>
</dbReference>
<sequence>MGCGTSQQTTVPGALPQVSVQATFVGASGNDAKHVAVILPGGYTKLMQPNEKYHYHILAQDTYSMGQPLKFNVDSFVESAIQYCKKHKIQGVFGFDCFPSLIASIISTSLGLQGPSFRSVFHCISKYYMRKELSPEVPMTKLEPLSSPAPPKSFPVVVKEIDCQFYIGTWIIYSVEQWEQTMKHLQQRNQAELDARKKFYFKWFQKLHPNDMPESRWEDYVLYHVEPFFEGREQQIEIVLEQDNHLLVADTGDIIKENGIITMFVTPGSFDIPTTWAHNITKKLHAMGYKNQAIDLEFISTQDGPQVVEINSRYSYMGFASWYSDHSEKGALLSKPDLRNLENRTCSCLGQPCPRFPSDENIISKLAVAVYTNKGGPVEDIVDLEFLKKYLAEGHAECWTPKPAFKAGNVGPEEFTYGGGKWAKLGFMMLTAKRVEWAETNAKLKAMFEKLFKHPGSYLLAQDDEIGHEVDKHALDY</sequence>
<evidence type="ECO:0000313" key="5">
    <source>
        <dbReference type="EMBL" id="CAL1135434.1"/>
    </source>
</evidence>
<dbReference type="PANTHER" id="PTHR43585">
    <property type="entry name" value="FUMIPYRROLE BIOSYNTHESIS PROTEIN C"/>
    <property type="match status" value="1"/>
</dbReference>
<evidence type="ECO:0000313" key="7">
    <source>
        <dbReference type="Proteomes" id="UP001152797"/>
    </source>
</evidence>
<dbReference type="InterPro" id="IPR052032">
    <property type="entry name" value="ATP-dep_AA_Ligase"/>
</dbReference>
<organism evidence="4">
    <name type="scientific">Cladocopium goreaui</name>
    <dbReference type="NCBI Taxonomy" id="2562237"/>
    <lineage>
        <taxon>Eukaryota</taxon>
        <taxon>Sar</taxon>
        <taxon>Alveolata</taxon>
        <taxon>Dinophyceae</taxon>
        <taxon>Suessiales</taxon>
        <taxon>Symbiodiniaceae</taxon>
        <taxon>Cladocopium</taxon>
    </lineage>
</organism>
<keyword evidence="2" id="KW-0547">Nucleotide-binding</keyword>
<protein>
    <submittedName>
        <fullName evidence="6">ATP-grasp domain-containing protein</fullName>
    </submittedName>
</protein>
<dbReference type="PANTHER" id="PTHR43585:SF2">
    <property type="entry name" value="ATP-GRASP ENZYME FSQD"/>
    <property type="match status" value="1"/>
</dbReference>
<dbReference type="EMBL" id="CAMXCT020000680">
    <property type="protein sequence ID" value="CAL1135434.1"/>
    <property type="molecule type" value="Genomic_DNA"/>
</dbReference>
<comment type="caution">
    <text evidence="4">The sequence shown here is derived from an EMBL/GenBank/DDBJ whole genome shotgun (WGS) entry which is preliminary data.</text>
</comment>
<keyword evidence="7" id="KW-1185">Reference proteome</keyword>
<dbReference type="GO" id="GO:0005524">
    <property type="term" value="F:ATP binding"/>
    <property type="evidence" value="ECO:0007669"/>
    <property type="project" value="UniProtKB-KW"/>
</dbReference>
<dbReference type="AlphaFoldDB" id="A0A9P1BYY6"/>
<proteinExistence type="predicted"/>
<dbReference type="EMBL" id="CAMXCT010000680">
    <property type="protein sequence ID" value="CAI3982059.1"/>
    <property type="molecule type" value="Genomic_DNA"/>
</dbReference>
<accession>A0A9P1BYY6</accession>
<reference evidence="4" key="1">
    <citation type="submission" date="2022-10" db="EMBL/GenBank/DDBJ databases">
        <authorList>
            <person name="Chen Y."/>
            <person name="Dougan E. K."/>
            <person name="Chan C."/>
            <person name="Rhodes N."/>
            <person name="Thang M."/>
        </authorList>
    </citation>
    <scope>NUCLEOTIDE SEQUENCE</scope>
</reference>
<reference evidence="5" key="2">
    <citation type="submission" date="2024-04" db="EMBL/GenBank/DDBJ databases">
        <authorList>
            <person name="Chen Y."/>
            <person name="Shah S."/>
            <person name="Dougan E. K."/>
            <person name="Thang M."/>
            <person name="Chan C."/>
        </authorList>
    </citation>
    <scope>NUCLEOTIDE SEQUENCE [LARGE SCALE GENOMIC DNA]</scope>
</reference>
<dbReference type="EMBL" id="CAMXCT030000680">
    <property type="protein sequence ID" value="CAL4769371.1"/>
    <property type="molecule type" value="Genomic_DNA"/>
</dbReference>
<keyword evidence="1" id="KW-0436">Ligase</keyword>
<evidence type="ECO:0000313" key="6">
    <source>
        <dbReference type="EMBL" id="CAL4769371.1"/>
    </source>
</evidence>
<dbReference type="GO" id="GO:0016874">
    <property type="term" value="F:ligase activity"/>
    <property type="evidence" value="ECO:0007669"/>
    <property type="project" value="UniProtKB-KW"/>
</dbReference>
<gene>
    <name evidence="4" type="ORF">C1SCF055_LOCUS9798</name>
</gene>
<dbReference type="OrthoDB" id="411358at2759"/>
<evidence type="ECO:0000256" key="3">
    <source>
        <dbReference type="ARBA" id="ARBA00022840"/>
    </source>
</evidence>
<dbReference type="SUPFAM" id="SSF56059">
    <property type="entry name" value="Glutathione synthetase ATP-binding domain-like"/>
    <property type="match status" value="1"/>
</dbReference>
<keyword evidence="3" id="KW-0067">ATP-binding</keyword>
<name>A0A9P1BYY6_9DINO</name>
<dbReference type="Proteomes" id="UP001152797">
    <property type="component" value="Unassembled WGS sequence"/>
</dbReference>
<evidence type="ECO:0000256" key="2">
    <source>
        <dbReference type="ARBA" id="ARBA00022741"/>
    </source>
</evidence>